<comment type="cofactor">
    <cofactor evidence="1">
        <name>FAD</name>
        <dbReference type="ChEBI" id="CHEBI:57692"/>
    </cofactor>
</comment>
<dbReference type="InterPro" id="IPR030664">
    <property type="entry name" value="SdhA/FrdA/AprA"/>
</dbReference>
<proteinExistence type="predicted"/>
<dbReference type="Gene3D" id="3.50.50.60">
    <property type="entry name" value="FAD/NAD(P)-binding domain"/>
    <property type="match status" value="1"/>
</dbReference>
<feature type="domain" description="Fumarate reductase/succinate dehydrogenase flavoprotein-like C-terminal" evidence="6">
    <location>
        <begin position="437"/>
        <end position="558"/>
    </location>
</feature>
<dbReference type="STRING" id="37625.SAMN05660420_00305"/>
<dbReference type="PANTHER" id="PTHR11632:SF51">
    <property type="entry name" value="SUCCINATE DEHYDROGENASE [UBIQUINONE] FLAVOPROTEIN SUBUNIT, MITOCHONDRIAL"/>
    <property type="match status" value="1"/>
</dbReference>
<evidence type="ECO:0000259" key="5">
    <source>
        <dbReference type="Pfam" id="PF00890"/>
    </source>
</evidence>
<keyword evidence="2" id="KW-0285">Flavoprotein</keyword>
<dbReference type="Gene3D" id="3.90.700.10">
    <property type="entry name" value="Succinate dehydrogenase/fumarate reductase flavoprotein, catalytic domain"/>
    <property type="match status" value="1"/>
</dbReference>
<dbReference type="Gene3D" id="1.20.58.100">
    <property type="entry name" value="Fumarate reductase/succinate dehydrogenase flavoprotein-like, C-terminal domain"/>
    <property type="match status" value="1"/>
</dbReference>
<dbReference type="InterPro" id="IPR003953">
    <property type="entry name" value="FAD-dep_OxRdtase_2_FAD-bd"/>
</dbReference>
<feature type="active site" description="Proton acceptor" evidence="4">
    <location>
        <position position="279"/>
    </location>
</feature>
<evidence type="ECO:0000256" key="1">
    <source>
        <dbReference type="ARBA" id="ARBA00001974"/>
    </source>
</evidence>
<dbReference type="InterPro" id="IPR027477">
    <property type="entry name" value="Succ_DH/fumarate_Rdtase_cat_sf"/>
</dbReference>
<dbReference type="InterPro" id="IPR037099">
    <property type="entry name" value="Fum_R/Succ_DH_flav-like_C_sf"/>
</dbReference>
<evidence type="ECO:0000259" key="6">
    <source>
        <dbReference type="Pfam" id="PF02910"/>
    </source>
</evidence>
<dbReference type="OrthoDB" id="9806724at2"/>
<dbReference type="InterPro" id="IPR036188">
    <property type="entry name" value="FAD/NAD-bd_sf"/>
</dbReference>
<sequence length="560" mass="60869">MKSTETDVLVIGSGAAGFYAAIRAAESGLRITLWEKGLAGRTGGTVSGAGPSAYGSFSDPEDSADSLFRDTVEGGSYLSDQPLVRILADEARLRIQELEDWGIRFDKNSDGSYLIYTAGGHSHPRVMAISDRVGLQMSKVLRTKLHTFNNVTFGEDTLATKILVNDGQVSGAVGVDFRNGETVCMQASAVILATGGVGQLYPVTSNPIQVTGDGMAIAYEAGANLINMEQVQFFPCGMVHPPSLKGFILGIQEYAKLYNSKNERFMEKYEPEKLELTTRDRLARGIHSEITAGRGTEHGGVWLDARDLGDETYKSFLHEIEVSAERGFDYRKQRLEIAPSAHYFMGGVEIDTDTSTSLPGLYAAGECSGGLQGGNRLSGNALSELLVFGSRAGAAAVKHARATAISSCKDQAEAEDERISKALNRPKSDITPNEGKKQLRSIMAKYMGVTRTGKGLELAAQELQQLKELLPTVYVQGSSLLFNQSLQSYLELEKMVTISQTMVAAATIRKESRGAHYREDYPEWDKSMAPQCTLAYTEDHKPVIQTRPVKMTEITPEQSA</sequence>
<dbReference type="SUPFAM" id="SSF46977">
    <property type="entry name" value="Succinate dehydrogenase/fumarate reductase flavoprotein C-terminal domain"/>
    <property type="match status" value="1"/>
</dbReference>
<organism evidence="7 8">
    <name type="scientific">Desulfuromusa kysingii</name>
    <dbReference type="NCBI Taxonomy" id="37625"/>
    <lineage>
        <taxon>Bacteria</taxon>
        <taxon>Pseudomonadati</taxon>
        <taxon>Thermodesulfobacteriota</taxon>
        <taxon>Desulfuromonadia</taxon>
        <taxon>Desulfuromonadales</taxon>
        <taxon>Geopsychrobacteraceae</taxon>
        <taxon>Desulfuromusa</taxon>
    </lineage>
</organism>
<dbReference type="RefSeq" id="WP_092344164.1">
    <property type="nucleotide sequence ID" value="NZ_FNQN01000001.1"/>
</dbReference>
<protein>
    <submittedName>
        <fullName evidence="7">Fumarate reductase (CoM/CoB) subunit A</fullName>
    </submittedName>
</protein>
<evidence type="ECO:0000256" key="4">
    <source>
        <dbReference type="PIRSR" id="PIRSR000171-1"/>
    </source>
</evidence>
<keyword evidence="3" id="KW-0560">Oxidoreductase</keyword>
<evidence type="ECO:0000313" key="8">
    <source>
        <dbReference type="Proteomes" id="UP000199409"/>
    </source>
</evidence>
<dbReference type="Pfam" id="PF00890">
    <property type="entry name" value="FAD_binding_2"/>
    <property type="match status" value="1"/>
</dbReference>
<evidence type="ECO:0000256" key="3">
    <source>
        <dbReference type="ARBA" id="ARBA00023002"/>
    </source>
</evidence>
<dbReference type="PRINTS" id="PR00368">
    <property type="entry name" value="FADPNR"/>
</dbReference>
<name>A0A1H3VV33_9BACT</name>
<accession>A0A1H3VV33</accession>
<dbReference type="AlphaFoldDB" id="A0A1H3VV33"/>
<dbReference type="EMBL" id="FNQN01000001">
    <property type="protein sequence ID" value="SDZ78705.1"/>
    <property type="molecule type" value="Genomic_DNA"/>
</dbReference>
<keyword evidence="8" id="KW-1185">Reference proteome</keyword>
<evidence type="ECO:0000256" key="2">
    <source>
        <dbReference type="ARBA" id="ARBA00022630"/>
    </source>
</evidence>
<dbReference type="SUPFAM" id="SSF56425">
    <property type="entry name" value="Succinate dehydrogenase/fumarate reductase flavoprotein, catalytic domain"/>
    <property type="match status" value="1"/>
</dbReference>
<dbReference type="PANTHER" id="PTHR11632">
    <property type="entry name" value="SUCCINATE DEHYDROGENASE 2 FLAVOPROTEIN SUBUNIT"/>
    <property type="match status" value="1"/>
</dbReference>
<dbReference type="Pfam" id="PF02910">
    <property type="entry name" value="Succ_DH_flav_C"/>
    <property type="match status" value="1"/>
</dbReference>
<dbReference type="PIRSF" id="PIRSF000171">
    <property type="entry name" value="SDHA_APRA_LASPO"/>
    <property type="match status" value="1"/>
</dbReference>
<evidence type="ECO:0000313" key="7">
    <source>
        <dbReference type="EMBL" id="SDZ78705.1"/>
    </source>
</evidence>
<dbReference type="InterPro" id="IPR015939">
    <property type="entry name" value="Fum_Rdtase/Succ_DH_flav-like_C"/>
</dbReference>
<dbReference type="SUPFAM" id="SSF51905">
    <property type="entry name" value="FAD/NAD(P)-binding domain"/>
    <property type="match status" value="1"/>
</dbReference>
<feature type="domain" description="FAD-dependent oxidoreductase 2 FAD-binding" evidence="5">
    <location>
        <begin position="7"/>
        <end position="382"/>
    </location>
</feature>
<dbReference type="PRINTS" id="PR00411">
    <property type="entry name" value="PNDRDTASEI"/>
</dbReference>
<dbReference type="GO" id="GO:0016491">
    <property type="term" value="F:oxidoreductase activity"/>
    <property type="evidence" value="ECO:0007669"/>
    <property type="project" value="UniProtKB-KW"/>
</dbReference>
<dbReference type="Proteomes" id="UP000199409">
    <property type="component" value="Unassembled WGS sequence"/>
</dbReference>
<gene>
    <name evidence="7" type="ORF">SAMN05660420_00305</name>
</gene>
<reference evidence="7 8" key="1">
    <citation type="submission" date="2016-10" db="EMBL/GenBank/DDBJ databases">
        <authorList>
            <person name="de Groot N.N."/>
        </authorList>
    </citation>
    <scope>NUCLEOTIDE SEQUENCE [LARGE SCALE GENOMIC DNA]</scope>
    <source>
        <strain evidence="7 8">DSM 7343</strain>
    </source>
</reference>